<feature type="transmembrane region" description="Helical" evidence="1">
    <location>
        <begin position="26"/>
        <end position="49"/>
    </location>
</feature>
<evidence type="ECO:0000313" key="2">
    <source>
        <dbReference type="EMBL" id="EBR8612411.1"/>
    </source>
</evidence>
<dbReference type="EMBL" id="AALLBU010000033">
    <property type="protein sequence ID" value="EDA7385947.1"/>
    <property type="molecule type" value="Genomic_DNA"/>
</dbReference>
<dbReference type="Proteomes" id="UP000839583">
    <property type="component" value="Unassembled WGS sequence"/>
</dbReference>
<accession>A0A626EJQ3</accession>
<dbReference type="EMBL" id="AAGTQK010000025">
    <property type="protein sequence ID" value="EBR8612411.1"/>
    <property type="molecule type" value="Genomic_DNA"/>
</dbReference>
<name>A0A626EJQ3_SALEN</name>
<evidence type="ECO:0000313" key="3">
    <source>
        <dbReference type="EMBL" id="EDA7385947.1"/>
    </source>
</evidence>
<keyword evidence="1" id="KW-0812">Transmembrane</keyword>
<organism evidence="3">
    <name type="scientific">Salmonella enteritidis</name>
    <dbReference type="NCBI Taxonomy" id="149539"/>
    <lineage>
        <taxon>Bacteria</taxon>
        <taxon>Pseudomonadati</taxon>
        <taxon>Pseudomonadota</taxon>
        <taxon>Gammaproteobacteria</taxon>
        <taxon>Enterobacterales</taxon>
        <taxon>Enterobacteriaceae</taxon>
        <taxon>Salmonella</taxon>
    </lineage>
</organism>
<feature type="transmembrane region" description="Helical" evidence="1">
    <location>
        <begin position="61"/>
        <end position="82"/>
    </location>
</feature>
<reference evidence="3" key="1">
    <citation type="submission" date="2018-07" db="EMBL/GenBank/DDBJ databases">
        <authorList>
            <person name="Ashton P.M."/>
            <person name="Dallman T."/>
            <person name="Nair S."/>
            <person name="De Pinna E."/>
            <person name="Peters T."/>
            <person name="Grant K."/>
        </authorList>
    </citation>
    <scope>NUCLEOTIDE SEQUENCE [LARGE SCALE GENOMIC DNA]</scope>
    <source>
        <strain evidence="3">103641</strain>
        <strain evidence="2">325516</strain>
    </source>
</reference>
<dbReference type="AlphaFoldDB" id="A0A626EJQ3"/>
<protein>
    <submittedName>
        <fullName evidence="3">Uncharacterized protein</fullName>
    </submittedName>
</protein>
<keyword evidence="1" id="KW-0472">Membrane</keyword>
<gene>
    <name evidence="3" type="ORF">A3U78_20255</name>
    <name evidence="2" type="ORF">DOJ41_22970</name>
</gene>
<comment type="caution">
    <text evidence="3">The sequence shown here is derived from an EMBL/GenBank/DDBJ whole genome shotgun (WGS) entry which is preliminary data.</text>
</comment>
<sequence>MADKLKILLESLTDENSKNSKNIKSVSMLIVGLGLWLVSYSVISILFNSYFGFDSDVMGEIFNMLVIGGGITLLGSITPWMFRQDKNTIDAIYNPKKNKTTKENDYDK</sequence>
<proteinExistence type="predicted"/>
<keyword evidence="1" id="KW-1133">Transmembrane helix</keyword>
<evidence type="ECO:0000256" key="1">
    <source>
        <dbReference type="SAM" id="Phobius"/>
    </source>
</evidence>